<dbReference type="STRING" id="3775.A0A1Q3CEF1"/>
<accession>A0A1Q3CEF1</accession>
<dbReference type="OrthoDB" id="1741569at2759"/>
<feature type="non-terminal residue" evidence="1">
    <location>
        <position position="1"/>
    </location>
</feature>
<organism evidence="1 2">
    <name type="scientific">Cephalotus follicularis</name>
    <name type="common">Albany pitcher plant</name>
    <dbReference type="NCBI Taxonomy" id="3775"/>
    <lineage>
        <taxon>Eukaryota</taxon>
        <taxon>Viridiplantae</taxon>
        <taxon>Streptophyta</taxon>
        <taxon>Embryophyta</taxon>
        <taxon>Tracheophyta</taxon>
        <taxon>Spermatophyta</taxon>
        <taxon>Magnoliopsida</taxon>
        <taxon>eudicotyledons</taxon>
        <taxon>Gunneridae</taxon>
        <taxon>Pentapetalae</taxon>
        <taxon>rosids</taxon>
        <taxon>fabids</taxon>
        <taxon>Oxalidales</taxon>
        <taxon>Cephalotaceae</taxon>
        <taxon>Cephalotus</taxon>
    </lineage>
</organism>
<sequence>RDQVTWLRDRDKNTKFFHSKASQRRHRNQIRSIRDENGVWSEEEGVYKQLIINYFQTLFLSSQLKELNRILEHVESKATEEMNNMLTEAFSKIEIVVAIRQMNPTKASALDEMSAIFYQKYRGIIGDDVVRLVLLVLQGGAIPASINHWGEAGLMAIKLDISKDMIRWSGFSKKML</sequence>
<proteinExistence type="predicted"/>
<evidence type="ECO:0000313" key="2">
    <source>
        <dbReference type="Proteomes" id="UP000187406"/>
    </source>
</evidence>
<dbReference type="EMBL" id="BDDD01001832">
    <property type="protein sequence ID" value="GAV78604.1"/>
    <property type="molecule type" value="Genomic_DNA"/>
</dbReference>
<dbReference type="AlphaFoldDB" id="A0A1Q3CEF1"/>
<evidence type="ECO:0000313" key="1">
    <source>
        <dbReference type="EMBL" id="GAV78604.1"/>
    </source>
</evidence>
<name>A0A1Q3CEF1_CEPFO</name>
<dbReference type="Proteomes" id="UP000187406">
    <property type="component" value="Unassembled WGS sequence"/>
</dbReference>
<reference evidence="2" key="1">
    <citation type="submission" date="2016-04" db="EMBL/GenBank/DDBJ databases">
        <title>Cephalotus genome sequencing.</title>
        <authorList>
            <person name="Fukushima K."/>
            <person name="Hasebe M."/>
            <person name="Fang X."/>
        </authorList>
    </citation>
    <scope>NUCLEOTIDE SEQUENCE [LARGE SCALE GENOMIC DNA]</scope>
    <source>
        <strain evidence="2">cv. St1</strain>
    </source>
</reference>
<keyword evidence="2" id="KW-1185">Reference proteome</keyword>
<dbReference type="InParanoid" id="A0A1Q3CEF1"/>
<protein>
    <submittedName>
        <fullName evidence="1">Uncharacterized protein</fullName>
    </submittedName>
</protein>
<gene>
    <name evidence="1" type="ORF">CFOL_v3_22069</name>
</gene>
<comment type="caution">
    <text evidence="1">The sequence shown here is derived from an EMBL/GenBank/DDBJ whole genome shotgun (WGS) entry which is preliminary data.</text>
</comment>